<dbReference type="InterPro" id="IPR018466">
    <property type="entry name" value="Kre9/Knh1-like_N"/>
</dbReference>
<comment type="caution">
    <text evidence="5">The sequence shown here is derived from an EMBL/GenBank/DDBJ whole genome shotgun (WGS) entry which is preliminary data.</text>
</comment>
<name>A0A1Q3ETD1_LENED</name>
<evidence type="ECO:0000313" key="5">
    <source>
        <dbReference type="EMBL" id="GAW10354.1"/>
    </source>
</evidence>
<evidence type="ECO:0000256" key="3">
    <source>
        <dbReference type="SAM" id="SignalP"/>
    </source>
</evidence>
<dbReference type="EMBL" id="BDGU01001689">
    <property type="protein sequence ID" value="GAW10354.1"/>
    <property type="molecule type" value="Genomic_DNA"/>
</dbReference>
<reference evidence="5 6" key="1">
    <citation type="submission" date="2016-08" db="EMBL/GenBank/DDBJ databases">
        <authorList>
            <consortium name="Lentinula edodes genome sequencing consortium"/>
            <person name="Sakamoto Y."/>
            <person name="Nakade K."/>
            <person name="Sato S."/>
            <person name="Yoshida Y."/>
            <person name="Miyazaki K."/>
            <person name="Natsume S."/>
            <person name="Konno N."/>
        </authorList>
    </citation>
    <scope>NUCLEOTIDE SEQUENCE [LARGE SCALE GENOMIC DNA]</scope>
    <source>
        <strain evidence="5 6">NBRC 111202</strain>
    </source>
</reference>
<feature type="transmembrane region" description="Helical" evidence="2">
    <location>
        <begin position="195"/>
        <end position="217"/>
    </location>
</feature>
<proteinExistence type="predicted"/>
<evidence type="ECO:0000259" key="4">
    <source>
        <dbReference type="Pfam" id="PF10342"/>
    </source>
</evidence>
<keyword evidence="6" id="KW-1185">Reference proteome</keyword>
<accession>A0A1Q3ETD1</accession>
<keyword evidence="1 3" id="KW-0732">Signal</keyword>
<dbReference type="STRING" id="5353.A0A1Q3ETD1"/>
<protein>
    <recommendedName>
        <fullName evidence="4">Yeast cell wall synthesis Kre9/Knh1-like N-terminal domain-containing protein</fullName>
    </recommendedName>
</protein>
<keyword evidence="2" id="KW-1133">Transmembrane helix</keyword>
<dbReference type="Pfam" id="PF10342">
    <property type="entry name" value="Kre9_KNH"/>
    <property type="match status" value="1"/>
</dbReference>
<feature type="signal peptide" evidence="3">
    <location>
        <begin position="1"/>
        <end position="17"/>
    </location>
</feature>
<sequence>MFAKVALLSALVSSAVATVFITTPTAASTYTGGQTATITWEDNNVAPLLPAWGNASVGIWAGNANQQTLLQLVTASVNVSTTSSIQFTPNASIGPSGQEYFIRIQSLTLTDNTTNAYPEMAFSALFSMASMTGTFNSSVSAEIAGQSTAPIGGSTTGSIAATTSAASSSAKVAAASTTSSSKSTTASAAASSNGAIGSVVANVWISAFFGAVVLALML</sequence>
<gene>
    <name evidence="5" type="ORF">LENED_012612</name>
</gene>
<dbReference type="InterPro" id="IPR045328">
    <property type="entry name" value="Kre9/Knh1"/>
</dbReference>
<reference evidence="5 6" key="2">
    <citation type="submission" date="2017-02" db="EMBL/GenBank/DDBJ databases">
        <title>A genome survey and senescence transcriptome analysis in Lentinula edodes.</title>
        <authorList>
            <person name="Sakamoto Y."/>
            <person name="Nakade K."/>
            <person name="Sato S."/>
            <person name="Yoshida Y."/>
            <person name="Miyazaki K."/>
            <person name="Natsume S."/>
            <person name="Konno N."/>
        </authorList>
    </citation>
    <scope>NUCLEOTIDE SEQUENCE [LARGE SCALE GENOMIC DNA]</scope>
    <source>
        <strain evidence="5 6">NBRC 111202</strain>
    </source>
</reference>
<dbReference type="GO" id="GO:0006078">
    <property type="term" value="P:(1-&gt;6)-beta-D-glucan biosynthetic process"/>
    <property type="evidence" value="ECO:0007669"/>
    <property type="project" value="InterPro"/>
</dbReference>
<feature type="domain" description="Yeast cell wall synthesis Kre9/Knh1-like N-terminal" evidence="4">
    <location>
        <begin position="23"/>
        <end position="117"/>
    </location>
</feature>
<dbReference type="AlphaFoldDB" id="A0A1Q3ETD1"/>
<evidence type="ECO:0000256" key="1">
    <source>
        <dbReference type="ARBA" id="ARBA00022729"/>
    </source>
</evidence>
<keyword evidence="2" id="KW-0812">Transmembrane</keyword>
<dbReference type="GO" id="GO:0042546">
    <property type="term" value="P:cell wall biogenesis"/>
    <property type="evidence" value="ECO:0007669"/>
    <property type="project" value="InterPro"/>
</dbReference>
<feature type="chain" id="PRO_5010275496" description="Yeast cell wall synthesis Kre9/Knh1-like N-terminal domain-containing protein" evidence="3">
    <location>
        <begin position="18"/>
        <end position="218"/>
    </location>
</feature>
<keyword evidence="2" id="KW-0472">Membrane</keyword>
<evidence type="ECO:0000313" key="6">
    <source>
        <dbReference type="Proteomes" id="UP000188533"/>
    </source>
</evidence>
<dbReference type="PANTHER" id="PTHR28154:SF1">
    <property type="entry name" value="CELL WALL SYNTHESIS PROTEIN KNH1-RELATED"/>
    <property type="match status" value="1"/>
</dbReference>
<evidence type="ECO:0000256" key="2">
    <source>
        <dbReference type="SAM" id="Phobius"/>
    </source>
</evidence>
<organism evidence="5 6">
    <name type="scientific">Lentinula edodes</name>
    <name type="common">Shiitake mushroom</name>
    <name type="synonym">Lentinus edodes</name>
    <dbReference type="NCBI Taxonomy" id="5353"/>
    <lineage>
        <taxon>Eukaryota</taxon>
        <taxon>Fungi</taxon>
        <taxon>Dikarya</taxon>
        <taxon>Basidiomycota</taxon>
        <taxon>Agaricomycotina</taxon>
        <taxon>Agaricomycetes</taxon>
        <taxon>Agaricomycetidae</taxon>
        <taxon>Agaricales</taxon>
        <taxon>Marasmiineae</taxon>
        <taxon>Omphalotaceae</taxon>
        <taxon>Lentinula</taxon>
    </lineage>
</organism>
<dbReference type="Proteomes" id="UP000188533">
    <property type="component" value="Unassembled WGS sequence"/>
</dbReference>
<dbReference type="PANTHER" id="PTHR28154">
    <property type="entry name" value="CELL WALL SYNTHESIS PROTEIN KNH1-RELATED"/>
    <property type="match status" value="1"/>
</dbReference>